<dbReference type="InterPro" id="IPR006301">
    <property type="entry name" value="FlhA"/>
</dbReference>
<dbReference type="AlphaFoldDB" id="A0A5C0AXP1"/>
<name>A0A5C0AXP1_9BURK</name>
<dbReference type="GO" id="GO:0009306">
    <property type="term" value="P:protein secretion"/>
    <property type="evidence" value="ECO:0007669"/>
    <property type="project" value="InterPro"/>
</dbReference>
<dbReference type="InterPro" id="IPR042194">
    <property type="entry name" value="FHIPEP_1"/>
</dbReference>
<feature type="transmembrane region" description="Helical" evidence="7">
    <location>
        <begin position="241"/>
        <end position="264"/>
    </location>
</feature>
<keyword evidence="4 7" id="KW-0812">Transmembrane</keyword>
<keyword evidence="3 7" id="KW-1003">Cell membrane</keyword>
<proteinExistence type="inferred from homology"/>
<evidence type="ECO:0000313" key="9">
    <source>
        <dbReference type="Proteomes" id="UP000325161"/>
    </source>
</evidence>
<dbReference type="PIRSF" id="PIRSF005419">
    <property type="entry name" value="FlhA"/>
    <property type="match status" value="1"/>
</dbReference>
<dbReference type="InterPro" id="IPR001712">
    <property type="entry name" value="T3SS_FHIPEP"/>
</dbReference>
<feature type="transmembrane region" description="Helical" evidence="7">
    <location>
        <begin position="111"/>
        <end position="140"/>
    </location>
</feature>
<comment type="similarity">
    <text evidence="2 7">Belongs to the FHIPEP (flagella/HR/invasion proteins export pore) family.</text>
</comment>
<evidence type="ECO:0000256" key="6">
    <source>
        <dbReference type="ARBA" id="ARBA00023136"/>
    </source>
</evidence>
<dbReference type="RefSeq" id="WP_148816276.1">
    <property type="nucleotide sequence ID" value="NZ_CP043046.1"/>
</dbReference>
<protein>
    <recommendedName>
        <fullName evidence="7">Flagellar biosynthesis protein FlhA</fullName>
    </recommendedName>
</protein>
<feature type="transmembrane region" description="Helical" evidence="7">
    <location>
        <begin position="285"/>
        <end position="305"/>
    </location>
</feature>
<dbReference type="GO" id="GO:0005886">
    <property type="term" value="C:plasma membrane"/>
    <property type="evidence" value="ECO:0007669"/>
    <property type="project" value="UniProtKB-SubCell"/>
</dbReference>
<dbReference type="Gene3D" id="3.40.50.12790">
    <property type="entry name" value="FHIPEP family, domain 4"/>
    <property type="match status" value="1"/>
</dbReference>
<keyword evidence="8" id="KW-0282">Flagellum</keyword>
<evidence type="ECO:0000256" key="1">
    <source>
        <dbReference type="ARBA" id="ARBA00004651"/>
    </source>
</evidence>
<feature type="transmembrane region" description="Helical" evidence="7">
    <location>
        <begin position="209"/>
        <end position="229"/>
    </location>
</feature>
<keyword evidence="8" id="KW-0966">Cell projection</keyword>
<sequence>MTPGRSVTIAGLRFEASRLRELGMPLFILMILAMMLLPLPPALLDILFTFNIAISLMVLLVATYTRRPLDFAVFPTVILVTTLLRLSLNVASTRVVLLHGHTGPDAAGKVIEAFATFLVGGNFAVGIVVFMVLVIINFMVVTKGAGRIAEVSARFTLDAMPGKQMAIDADLNSGLINEAEARKRREEISSEADFFGAMDGASKFVRGDAIAGILILFVNIIGGLIIGMGQHDLSFAEAGKVYVLLSIGDGLVGQVPALLISIAAGLIVSRVGEGEDIGTEVGKQLLGSPQALAISAAIIGLLGLIPGMPNLVFLVLAAGMGYLAFRLAKKNAAAAQVVAKPAAAAVAPAESAEATWEDVSHVDTIGLEVGYRLIPLVDKSADGELLKRIKALRKKFAQDVGFLPAAVHIRDNLELRPGAYRITLKGVVIGEGDVQANGLLAINPGRVTREIQGTPTVDPAFGLPALWIDAAGREAAQAAGYTVVDPGTVIATHLSHLLHSNAAELLGRGELQALIDHFTAQTPKLLEDLMPKLIPMATLQRVLQSLLEEGVHIRDFRSIVDTLADHAARTQDPGELTAAVRIALGRAITQGIFGPTGDVEVLALDPDLERVLANAFGRGDAGAIEPMLAERLLQDANRAVDSMDALGKPSVLLVPDRLRSGMARLFRRTVPRLKLLAHSEVPESRTIRVTSTLGGR</sequence>
<accession>A0A5C0AXP1</accession>
<keyword evidence="6 7" id="KW-0472">Membrane</keyword>
<keyword evidence="9" id="KW-1185">Reference proteome</keyword>
<dbReference type="NCBIfam" id="TIGR01398">
    <property type="entry name" value="FlhA"/>
    <property type="match status" value="1"/>
</dbReference>
<evidence type="ECO:0000256" key="4">
    <source>
        <dbReference type="ARBA" id="ARBA00022692"/>
    </source>
</evidence>
<dbReference type="KEGG" id="pacr:FXN63_16295"/>
<dbReference type="Gene3D" id="3.40.30.60">
    <property type="entry name" value="FHIPEP family, domain 1"/>
    <property type="match status" value="1"/>
</dbReference>
<keyword evidence="7" id="KW-0813">Transport</keyword>
<dbReference type="PRINTS" id="PR00949">
    <property type="entry name" value="TYPE3IMAPROT"/>
</dbReference>
<dbReference type="Pfam" id="PF00771">
    <property type="entry name" value="FHIPEP"/>
    <property type="match status" value="1"/>
</dbReference>
<feature type="transmembrane region" description="Helical" evidence="7">
    <location>
        <begin position="46"/>
        <end position="64"/>
    </location>
</feature>
<evidence type="ECO:0000256" key="5">
    <source>
        <dbReference type="ARBA" id="ARBA00022989"/>
    </source>
</evidence>
<dbReference type="PANTHER" id="PTHR30161:SF1">
    <property type="entry name" value="FLAGELLAR BIOSYNTHESIS PROTEIN FLHA-RELATED"/>
    <property type="match status" value="1"/>
</dbReference>
<dbReference type="Gene3D" id="1.10.8.540">
    <property type="entry name" value="FHIPEP family, domain 3"/>
    <property type="match status" value="1"/>
</dbReference>
<keyword evidence="5 7" id="KW-1133">Transmembrane helix</keyword>
<dbReference type="InterPro" id="IPR042193">
    <property type="entry name" value="FHIPEP_3"/>
</dbReference>
<feature type="transmembrane region" description="Helical" evidence="7">
    <location>
        <begin position="71"/>
        <end position="91"/>
    </location>
</feature>
<dbReference type="Proteomes" id="UP000325161">
    <property type="component" value="Chromosome"/>
</dbReference>
<keyword evidence="8" id="KW-0969">Cilium</keyword>
<reference evidence="8 9" key="1">
    <citation type="submission" date="2019-08" db="EMBL/GenBank/DDBJ databases">
        <title>Amphibian skin-associated Pigmentiphaga: genome sequence and occurrence across geography and hosts.</title>
        <authorList>
            <person name="Bletz M.C."/>
            <person name="Bunk B."/>
            <person name="Sproeer C."/>
            <person name="Biwer P."/>
            <person name="Reiter S."/>
            <person name="Rabemananjara F.C.E."/>
            <person name="Schulz S."/>
            <person name="Overmann J."/>
            <person name="Vences M."/>
        </authorList>
    </citation>
    <scope>NUCLEOTIDE SEQUENCE [LARGE SCALE GENOMIC DNA]</scope>
    <source>
        <strain evidence="8 9">Mada1488</strain>
    </source>
</reference>
<evidence type="ECO:0000256" key="7">
    <source>
        <dbReference type="RuleBase" id="RU364093"/>
    </source>
</evidence>
<feature type="transmembrane region" description="Helical" evidence="7">
    <location>
        <begin position="22"/>
        <end position="40"/>
    </location>
</feature>
<comment type="subcellular location">
    <subcellularLocation>
        <location evidence="1 7">Cell membrane</location>
        <topology evidence="1 7">Multi-pass membrane protein</topology>
    </subcellularLocation>
</comment>
<keyword evidence="7" id="KW-0653">Protein transport</keyword>
<keyword evidence="7" id="KW-1005">Bacterial flagellum biogenesis</keyword>
<dbReference type="PANTHER" id="PTHR30161">
    <property type="entry name" value="FLAGELLAR EXPORT PROTEIN, MEMBRANE FLHA SUBUNIT-RELATED"/>
    <property type="match status" value="1"/>
</dbReference>
<evidence type="ECO:0000256" key="3">
    <source>
        <dbReference type="ARBA" id="ARBA00022475"/>
    </source>
</evidence>
<evidence type="ECO:0000256" key="2">
    <source>
        <dbReference type="ARBA" id="ARBA00008835"/>
    </source>
</evidence>
<dbReference type="PROSITE" id="PS00994">
    <property type="entry name" value="FHIPEP"/>
    <property type="match status" value="1"/>
</dbReference>
<comment type="function">
    <text evidence="7">Required for formation of the rod structure of the flagellar apparatus. Together with FliI and FliH, may constitute the export apparatus of flagellin.</text>
</comment>
<dbReference type="GO" id="GO:0044780">
    <property type="term" value="P:bacterial-type flagellum assembly"/>
    <property type="evidence" value="ECO:0007669"/>
    <property type="project" value="InterPro"/>
</dbReference>
<dbReference type="EMBL" id="CP043046">
    <property type="protein sequence ID" value="QEI07229.1"/>
    <property type="molecule type" value="Genomic_DNA"/>
</dbReference>
<keyword evidence="7" id="KW-1006">Bacterial flagellum protein export</keyword>
<dbReference type="InterPro" id="IPR025505">
    <property type="entry name" value="FHIPEP_CS"/>
</dbReference>
<dbReference type="OrthoDB" id="9759185at2"/>
<organism evidence="8 9">
    <name type="scientific">Pigmentiphaga aceris</name>
    <dbReference type="NCBI Taxonomy" id="1940612"/>
    <lineage>
        <taxon>Bacteria</taxon>
        <taxon>Pseudomonadati</taxon>
        <taxon>Pseudomonadota</taxon>
        <taxon>Betaproteobacteria</taxon>
        <taxon>Burkholderiales</taxon>
        <taxon>Alcaligenaceae</taxon>
        <taxon>Pigmentiphaga</taxon>
    </lineage>
</organism>
<evidence type="ECO:0000313" key="8">
    <source>
        <dbReference type="EMBL" id="QEI07229.1"/>
    </source>
</evidence>
<gene>
    <name evidence="7 8" type="primary">flhA</name>
    <name evidence="8" type="ORF">FXN63_16295</name>
</gene>
<dbReference type="InterPro" id="IPR042196">
    <property type="entry name" value="FHIPEP_4"/>
</dbReference>